<keyword evidence="2" id="KW-1185">Reference proteome</keyword>
<organism evidence="1 2">
    <name type="scientific">Digitaria exilis</name>
    <dbReference type="NCBI Taxonomy" id="1010633"/>
    <lineage>
        <taxon>Eukaryota</taxon>
        <taxon>Viridiplantae</taxon>
        <taxon>Streptophyta</taxon>
        <taxon>Embryophyta</taxon>
        <taxon>Tracheophyta</taxon>
        <taxon>Spermatophyta</taxon>
        <taxon>Magnoliopsida</taxon>
        <taxon>Liliopsida</taxon>
        <taxon>Poales</taxon>
        <taxon>Poaceae</taxon>
        <taxon>PACMAD clade</taxon>
        <taxon>Panicoideae</taxon>
        <taxon>Panicodae</taxon>
        <taxon>Paniceae</taxon>
        <taxon>Anthephorinae</taxon>
        <taxon>Digitaria</taxon>
    </lineage>
</organism>
<sequence>MEKLLFVVRSLKERLVINLESLLLHGDEDPIEQIEERAERGKSKV</sequence>
<accession>A0A835KLR5</accession>
<evidence type="ECO:0000313" key="2">
    <source>
        <dbReference type="Proteomes" id="UP000636709"/>
    </source>
</evidence>
<dbReference type="AlphaFoldDB" id="A0A835KLR5"/>
<protein>
    <submittedName>
        <fullName evidence="1">Uncharacterized protein</fullName>
    </submittedName>
</protein>
<evidence type="ECO:0000313" key="1">
    <source>
        <dbReference type="EMBL" id="KAF8749740.1"/>
    </source>
</evidence>
<dbReference type="Proteomes" id="UP000636709">
    <property type="component" value="Unassembled WGS sequence"/>
</dbReference>
<comment type="caution">
    <text evidence="1">The sequence shown here is derived from an EMBL/GenBank/DDBJ whole genome shotgun (WGS) entry which is preliminary data.</text>
</comment>
<reference evidence="1" key="1">
    <citation type="submission" date="2020-07" db="EMBL/GenBank/DDBJ databases">
        <title>Genome sequence and genetic diversity analysis of an under-domesticated orphan crop, white fonio (Digitaria exilis).</title>
        <authorList>
            <person name="Bennetzen J.L."/>
            <person name="Chen S."/>
            <person name="Ma X."/>
            <person name="Wang X."/>
            <person name="Yssel A.E.J."/>
            <person name="Chaluvadi S.R."/>
            <person name="Johnson M."/>
            <person name="Gangashetty P."/>
            <person name="Hamidou F."/>
            <person name="Sanogo M.D."/>
            <person name="Zwaenepoel A."/>
            <person name="Wallace J."/>
            <person name="Van De Peer Y."/>
            <person name="Van Deynze A."/>
        </authorList>
    </citation>
    <scope>NUCLEOTIDE SEQUENCE</scope>
    <source>
        <tissue evidence="1">Leaves</tissue>
    </source>
</reference>
<gene>
    <name evidence="1" type="ORF">HU200_012558</name>
</gene>
<dbReference type="EMBL" id="JACEFO010001031">
    <property type="protein sequence ID" value="KAF8749740.1"/>
    <property type="molecule type" value="Genomic_DNA"/>
</dbReference>
<name>A0A835KLR5_9POAL</name>
<proteinExistence type="predicted"/>